<feature type="transmembrane region" description="Helical" evidence="1">
    <location>
        <begin position="32"/>
        <end position="53"/>
    </location>
</feature>
<gene>
    <name evidence="2" type="ORF">GGC33_12320</name>
</gene>
<dbReference type="AlphaFoldDB" id="A0A844GVU7"/>
<feature type="transmembrane region" description="Helical" evidence="1">
    <location>
        <begin position="7"/>
        <end position="26"/>
    </location>
</feature>
<comment type="caution">
    <text evidence="2">The sequence shown here is derived from an EMBL/GenBank/DDBJ whole genome shotgun (WGS) entry which is preliminary data.</text>
</comment>
<dbReference type="EMBL" id="WMIA01000016">
    <property type="protein sequence ID" value="MTF39703.1"/>
    <property type="molecule type" value="Genomic_DNA"/>
</dbReference>
<keyword evidence="1" id="KW-0472">Membrane</keyword>
<dbReference type="Proteomes" id="UP000437131">
    <property type="component" value="Unassembled WGS sequence"/>
</dbReference>
<keyword evidence="1" id="KW-1133">Transmembrane helix</keyword>
<evidence type="ECO:0000313" key="2">
    <source>
        <dbReference type="EMBL" id="MTF39703.1"/>
    </source>
</evidence>
<evidence type="ECO:0000256" key="1">
    <source>
        <dbReference type="SAM" id="Phobius"/>
    </source>
</evidence>
<organism evidence="2 3">
    <name type="scientific">Cyanobacterium aponinum 0216</name>
    <dbReference type="NCBI Taxonomy" id="2676140"/>
    <lineage>
        <taxon>Bacteria</taxon>
        <taxon>Bacillati</taxon>
        <taxon>Cyanobacteriota</taxon>
        <taxon>Cyanophyceae</taxon>
        <taxon>Oscillatoriophycideae</taxon>
        <taxon>Chroococcales</taxon>
        <taxon>Geminocystaceae</taxon>
        <taxon>Cyanobacterium</taxon>
    </lineage>
</organism>
<evidence type="ECO:0000313" key="3">
    <source>
        <dbReference type="Proteomes" id="UP000437131"/>
    </source>
</evidence>
<reference evidence="2 3" key="1">
    <citation type="submission" date="2019-11" db="EMBL/GenBank/DDBJ databases">
        <title>Isolation of a new High Light Tolerant Cyanobacteria.</title>
        <authorList>
            <person name="Dobson Z."/>
            <person name="Vaughn N."/>
            <person name="Vaughn M."/>
            <person name="Fromme P."/>
            <person name="Mazor Y."/>
        </authorList>
    </citation>
    <scope>NUCLEOTIDE SEQUENCE [LARGE SCALE GENOMIC DNA]</scope>
    <source>
        <strain evidence="2 3">0216</strain>
    </source>
</reference>
<proteinExistence type="predicted"/>
<dbReference type="RefSeq" id="WP_015219476.1">
    <property type="nucleotide sequence ID" value="NZ_WMIA01000016.1"/>
</dbReference>
<protein>
    <submittedName>
        <fullName evidence="2">Uncharacterized protein</fullName>
    </submittedName>
</protein>
<sequence>MDTKKLLKAISIFFLIIGALVIIISFGSGYPAFSIVGLSQMALAAFFFVIADLSEDVKEIKKILKNKY</sequence>
<name>A0A844GVU7_9CHRO</name>
<keyword evidence="1" id="KW-0812">Transmembrane</keyword>
<accession>A0A844GVU7</accession>